<evidence type="ECO:0000313" key="1">
    <source>
        <dbReference type="EMBL" id="KKL09768.1"/>
    </source>
</evidence>
<dbReference type="EMBL" id="LAZR01042334">
    <property type="protein sequence ID" value="KKL09768.1"/>
    <property type="molecule type" value="Genomic_DNA"/>
</dbReference>
<gene>
    <name evidence="1" type="ORF">LCGC14_2562580</name>
</gene>
<feature type="non-terminal residue" evidence="1">
    <location>
        <position position="204"/>
    </location>
</feature>
<name>A0A0F9DCN9_9ZZZZ</name>
<sequence>MNILFYGASASLGTGYGLLCRHLATRLHKKGKKKVRCNDCNKEGYLEPSINKCDECDGENLKLIQEADKSYKGPYHNVWQMGLHTMGEVDWRYGFPILPVGVPGLHGSDMLAYYLINYKIDVFITLIDLFPDHFNFIKEVVRQTGVYWINHCTIYSTPLSPFRAKNLKYSDLIIGPSNFGYHLIKNGGFENSKRIYHGVDLDVF</sequence>
<proteinExistence type="predicted"/>
<dbReference type="AlphaFoldDB" id="A0A0F9DCN9"/>
<evidence type="ECO:0008006" key="2">
    <source>
        <dbReference type="Google" id="ProtNLM"/>
    </source>
</evidence>
<reference evidence="1" key="1">
    <citation type="journal article" date="2015" name="Nature">
        <title>Complex archaea that bridge the gap between prokaryotes and eukaryotes.</title>
        <authorList>
            <person name="Spang A."/>
            <person name="Saw J.H."/>
            <person name="Jorgensen S.L."/>
            <person name="Zaremba-Niedzwiedzka K."/>
            <person name="Martijn J."/>
            <person name="Lind A.E."/>
            <person name="van Eijk R."/>
            <person name="Schleper C."/>
            <person name="Guy L."/>
            <person name="Ettema T.J."/>
        </authorList>
    </citation>
    <scope>NUCLEOTIDE SEQUENCE</scope>
</reference>
<organism evidence="1">
    <name type="scientific">marine sediment metagenome</name>
    <dbReference type="NCBI Taxonomy" id="412755"/>
    <lineage>
        <taxon>unclassified sequences</taxon>
        <taxon>metagenomes</taxon>
        <taxon>ecological metagenomes</taxon>
    </lineage>
</organism>
<comment type="caution">
    <text evidence="1">The sequence shown here is derived from an EMBL/GenBank/DDBJ whole genome shotgun (WGS) entry which is preliminary data.</text>
</comment>
<accession>A0A0F9DCN9</accession>
<protein>
    <recommendedName>
        <fullName evidence="2">Glycosyltransferase subfamily 4-like N-terminal domain-containing protein</fullName>
    </recommendedName>
</protein>